<name>A0A556U0P6_BAGYA</name>
<reference evidence="1 2" key="1">
    <citation type="journal article" date="2019" name="Genome Biol. Evol.">
        <title>Whole-Genome Sequencing of the Giant Devil Catfish, Bagarius yarrelli.</title>
        <authorList>
            <person name="Jiang W."/>
            <person name="Lv Y."/>
            <person name="Cheng L."/>
            <person name="Yang K."/>
            <person name="Chao B."/>
            <person name="Wang X."/>
            <person name="Li Y."/>
            <person name="Pan X."/>
            <person name="You X."/>
            <person name="Zhang Y."/>
            <person name="Yang J."/>
            <person name="Li J."/>
            <person name="Zhang X."/>
            <person name="Liu S."/>
            <person name="Sun C."/>
            <person name="Yang J."/>
            <person name="Shi Q."/>
        </authorList>
    </citation>
    <scope>NUCLEOTIDE SEQUENCE [LARGE SCALE GENOMIC DNA]</scope>
    <source>
        <strain evidence="1">JWS20170419001</strain>
        <tissue evidence="1">Muscle</tissue>
    </source>
</reference>
<keyword evidence="2" id="KW-1185">Reference proteome</keyword>
<comment type="caution">
    <text evidence="1">The sequence shown here is derived from an EMBL/GenBank/DDBJ whole genome shotgun (WGS) entry which is preliminary data.</text>
</comment>
<evidence type="ECO:0000313" key="2">
    <source>
        <dbReference type="Proteomes" id="UP000319801"/>
    </source>
</evidence>
<accession>A0A556U0P6</accession>
<protein>
    <submittedName>
        <fullName evidence="1">Uncharacterized protein</fullName>
    </submittedName>
</protein>
<organism evidence="1 2">
    <name type="scientific">Bagarius yarrelli</name>
    <name type="common">Goonch</name>
    <name type="synonym">Bagrus yarrelli</name>
    <dbReference type="NCBI Taxonomy" id="175774"/>
    <lineage>
        <taxon>Eukaryota</taxon>
        <taxon>Metazoa</taxon>
        <taxon>Chordata</taxon>
        <taxon>Craniata</taxon>
        <taxon>Vertebrata</taxon>
        <taxon>Euteleostomi</taxon>
        <taxon>Actinopterygii</taxon>
        <taxon>Neopterygii</taxon>
        <taxon>Teleostei</taxon>
        <taxon>Ostariophysi</taxon>
        <taxon>Siluriformes</taxon>
        <taxon>Sisoridae</taxon>
        <taxon>Sisorinae</taxon>
        <taxon>Bagarius</taxon>
    </lineage>
</organism>
<sequence>MADANDDHDFFLTVEHTVLLTRLAYREHHLNVPNTWADTLHPEHERKEYSRHRKNSFPPFSGSIRCHVYPLEQRAGAEKNDVYETTVRVPVETKRLPVAMIPRDAEDWISE</sequence>
<dbReference type="EMBL" id="VCAZ01000035">
    <property type="protein sequence ID" value="TSL68175.1"/>
    <property type="molecule type" value="Genomic_DNA"/>
</dbReference>
<evidence type="ECO:0000313" key="1">
    <source>
        <dbReference type="EMBL" id="TSL68175.1"/>
    </source>
</evidence>
<proteinExistence type="predicted"/>
<dbReference type="Proteomes" id="UP000319801">
    <property type="component" value="Unassembled WGS sequence"/>
</dbReference>
<gene>
    <name evidence="1" type="ORF">Baya_5956</name>
</gene>
<dbReference type="AlphaFoldDB" id="A0A556U0P6"/>
<dbReference type="OrthoDB" id="10443926at2759"/>